<reference evidence="8 9" key="1">
    <citation type="submission" date="2023-07" db="EMBL/GenBank/DDBJ databases">
        <authorList>
            <person name="Peeters C."/>
        </authorList>
    </citation>
    <scope>NUCLEOTIDE SEQUENCE [LARGE SCALE GENOMIC DNA]</scope>
    <source>
        <strain evidence="8 9">LMG 18101</strain>
    </source>
</reference>
<sequence>MKSDQAPRTMRQRTDSTLAARAADKLHGVLLIAISAASFGAMAIFTHYAYASGANVVGLLMVRFVIAALALMVVMRVRRIGIPPWSRVLGLAAMGGIGYAGQSFTFFSALNYAPASLVALLLYLYPMFVTVLAAVFLRERLTTAAIVALVLCSVGAGLTVGGAGLSGGSLLGIGLGVASAAIYSIYITVGARVTHGVDPLACTTVICTAAGVVYTGMAVAGAPAHLPGTMGGWAAALAIAGLSTVVAILTFFAGLQKLGAAQASMLSTLEPVVTVLLAAMLLGESIAPTQMIGGALILAGVLWLTRADAKPAGHRAEDMV</sequence>
<keyword evidence="5 6" id="KW-0472">Membrane</keyword>
<proteinExistence type="inferred from homology"/>
<protein>
    <recommendedName>
        <fullName evidence="7">EamA domain-containing protein</fullName>
    </recommendedName>
</protein>
<evidence type="ECO:0000256" key="5">
    <source>
        <dbReference type="ARBA" id="ARBA00023136"/>
    </source>
</evidence>
<evidence type="ECO:0000313" key="8">
    <source>
        <dbReference type="EMBL" id="CAJ0818482.1"/>
    </source>
</evidence>
<dbReference type="Pfam" id="PF00892">
    <property type="entry name" value="EamA"/>
    <property type="match status" value="2"/>
</dbReference>
<keyword evidence="4 6" id="KW-1133">Transmembrane helix</keyword>
<evidence type="ECO:0000256" key="3">
    <source>
        <dbReference type="ARBA" id="ARBA00022692"/>
    </source>
</evidence>
<dbReference type="InterPro" id="IPR050638">
    <property type="entry name" value="AA-Vitamin_Transporters"/>
</dbReference>
<keyword evidence="9" id="KW-1185">Reference proteome</keyword>
<dbReference type="PANTHER" id="PTHR32322:SF2">
    <property type="entry name" value="EAMA DOMAIN-CONTAINING PROTEIN"/>
    <property type="match status" value="1"/>
</dbReference>
<keyword evidence="3 6" id="KW-0812">Transmembrane</keyword>
<feature type="transmembrane region" description="Helical" evidence="6">
    <location>
        <begin position="29"/>
        <end position="50"/>
    </location>
</feature>
<evidence type="ECO:0000256" key="6">
    <source>
        <dbReference type="SAM" id="Phobius"/>
    </source>
</evidence>
<dbReference type="EMBL" id="CATZLL010000012">
    <property type="protein sequence ID" value="CAJ0818482.1"/>
    <property type="molecule type" value="Genomic_DNA"/>
</dbReference>
<feature type="transmembrane region" description="Helical" evidence="6">
    <location>
        <begin position="289"/>
        <end position="305"/>
    </location>
</feature>
<comment type="subcellular location">
    <subcellularLocation>
        <location evidence="1">Membrane</location>
        <topology evidence="1">Multi-pass membrane protein</topology>
    </subcellularLocation>
</comment>
<evidence type="ECO:0000259" key="7">
    <source>
        <dbReference type="Pfam" id="PF00892"/>
    </source>
</evidence>
<feature type="transmembrane region" description="Helical" evidence="6">
    <location>
        <begin position="89"/>
        <end position="110"/>
    </location>
</feature>
<evidence type="ECO:0000256" key="1">
    <source>
        <dbReference type="ARBA" id="ARBA00004141"/>
    </source>
</evidence>
<feature type="transmembrane region" description="Helical" evidence="6">
    <location>
        <begin position="144"/>
        <end position="164"/>
    </location>
</feature>
<dbReference type="SUPFAM" id="SSF103481">
    <property type="entry name" value="Multidrug resistance efflux transporter EmrE"/>
    <property type="match status" value="2"/>
</dbReference>
<feature type="transmembrane region" description="Helical" evidence="6">
    <location>
        <begin position="56"/>
        <end position="77"/>
    </location>
</feature>
<organism evidence="8 9">
    <name type="scientific">Ralstonia flaminis</name>
    <dbReference type="NCBI Taxonomy" id="3058597"/>
    <lineage>
        <taxon>Bacteria</taxon>
        <taxon>Pseudomonadati</taxon>
        <taxon>Pseudomonadota</taxon>
        <taxon>Betaproteobacteria</taxon>
        <taxon>Burkholderiales</taxon>
        <taxon>Burkholderiaceae</taxon>
        <taxon>Ralstonia</taxon>
    </lineage>
</organism>
<evidence type="ECO:0000256" key="4">
    <source>
        <dbReference type="ARBA" id="ARBA00022989"/>
    </source>
</evidence>
<evidence type="ECO:0000313" key="9">
    <source>
        <dbReference type="Proteomes" id="UP001189757"/>
    </source>
</evidence>
<name>A0ABM9K991_9RALS</name>
<feature type="domain" description="EamA" evidence="7">
    <location>
        <begin position="171"/>
        <end position="305"/>
    </location>
</feature>
<dbReference type="InterPro" id="IPR000620">
    <property type="entry name" value="EamA_dom"/>
</dbReference>
<accession>A0ABM9K991</accession>
<evidence type="ECO:0000256" key="2">
    <source>
        <dbReference type="ARBA" id="ARBA00007362"/>
    </source>
</evidence>
<comment type="caution">
    <text evidence="8">The sequence shown here is derived from an EMBL/GenBank/DDBJ whole genome shotgun (WGS) entry which is preliminary data.</text>
</comment>
<comment type="similarity">
    <text evidence="2">Belongs to the EamA transporter family.</text>
</comment>
<dbReference type="Proteomes" id="UP001189757">
    <property type="component" value="Unassembled WGS sequence"/>
</dbReference>
<feature type="transmembrane region" description="Helical" evidence="6">
    <location>
        <begin position="201"/>
        <end position="224"/>
    </location>
</feature>
<feature type="transmembrane region" description="Helical" evidence="6">
    <location>
        <begin position="265"/>
        <end position="283"/>
    </location>
</feature>
<feature type="domain" description="EamA" evidence="7">
    <location>
        <begin position="28"/>
        <end position="160"/>
    </location>
</feature>
<feature type="transmembrane region" description="Helical" evidence="6">
    <location>
        <begin position="230"/>
        <end position="253"/>
    </location>
</feature>
<feature type="transmembrane region" description="Helical" evidence="6">
    <location>
        <begin position="170"/>
        <end position="189"/>
    </location>
</feature>
<dbReference type="InterPro" id="IPR037185">
    <property type="entry name" value="EmrE-like"/>
</dbReference>
<feature type="transmembrane region" description="Helical" evidence="6">
    <location>
        <begin position="116"/>
        <end position="137"/>
    </location>
</feature>
<gene>
    <name evidence="8" type="ORF">LMG18101_03621</name>
</gene>
<dbReference type="PANTHER" id="PTHR32322">
    <property type="entry name" value="INNER MEMBRANE TRANSPORTER"/>
    <property type="match status" value="1"/>
</dbReference>